<evidence type="ECO:0000313" key="2">
    <source>
        <dbReference type="EMBL" id="EHM38054.1"/>
    </source>
</evidence>
<evidence type="ECO:0000256" key="1">
    <source>
        <dbReference type="SAM" id="SignalP"/>
    </source>
</evidence>
<gene>
    <name evidence="2" type="ORF">HMPREF0454_04568</name>
</gene>
<protein>
    <submittedName>
        <fullName evidence="2">Uncharacterized protein</fullName>
    </submittedName>
</protein>
<name>G9YD70_HAFAL</name>
<feature type="chain" id="PRO_5003529232" evidence="1">
    <location>
        <begin position="26"/>
        <end position="57"/>
    </location>
</feature>
<accession>G9YD70</accession>
<keyword evidence="1" id="KW-0732">Signal</keyword>
<dbReference type="AlphaFoldDB" id="G9YD70"/>
<reference evidence="2 3" key="1">
    <citation type="submission" date="2011-08" db="EMBL/GenBank/DDBJ databases">
        <authorList>
            <person name="Weinstock G."/>
            <person name="Sodergren E."/>
            <person name="Clifton S."/>
            <person name="Fulton L."/>
            <person name="Fulton B."/>
            <person name="Courtney L."/>
            <person name="Fronick C."/>
            <person name="Harrison M."/>
            <person name="Strong C."/>
            <person name="Farmer C."/>
            <person name="Delahaunty K."/>
            <person name="Markovic C."/>
            <person name="Hall O."/>
            <person name="Minx P."/>
            <person name="Tomlinson C."/>
            <person name="Mitreva M."/>
            <person name="Hou S."/>
            <person name="Chen J."/>
            <person name="Wollam A."/>
            <person name="Pepin K.H."/>
            <person name="Johnson M."/>
            <person name="Bhonagiri V."/>
            <person name="Zhang X."/>
            <person name="Suruliraj S."/>
            <person name="Warren W."/>
            <person name="Chinwalla A."/>
            <person name="Mardis E.R."/>
            <person name="Wilson R.K."/>
        </authorList>
    </citation>
    <scope>NUCLEOTIDE SEQUENCE [LARGE SCALE GENOMIC DNA]</scope>
    <source>
        <strain evidence="2 3">ATCC 51873</strain>
    </source>
</reference>
<dbReference type="Proteomes" id="UP000005959">
    <property type="component" value="Unassembled WGS sequence"/>
</dbReference>
<proteinExistence type="predicted"/>
<feature type="signal peptide" evidence="1">
    <location>
        <begin position="1"/>
        <end position="25"/>
    </location>
</feature>
<evidence type="ECO:0000313" key="3">
    <source>
        <dbReference type="Proteomes" id="UP000005959"/>
    </source>
</evidence>
<comment type="caution">
    <text evidence="2">The sequence shown here is derived from an EMBL/GenBank/DDBJ whole genome shotgun (WGS) entry which is preliminary data.</text>
</comment>
<organism evidence="2 3">
    <name type="scientific">Hafnia alvei ATCC 51873</name>
    <dbReference type="NCBI Taxonomy" id="1002364"/>
    <lineage>
        <taxon>Bacteria</taxon>
        <taxon>Pseudomonadati</taxon>
        <taxon>Pseudomonadota</taxon>
        <taxon>Gammaproteobacteria</taxon>
        <taxon>Enterobacterales</taxon>
        <taxon>Hafniaceae</taxon>
        <taxon>Hafnia</taxon>
    </lineage>
</organism>
<sequence length="57" mass="6456">MIKSQWGKWPFIVLCLFMSLRMSHATSQAWQPQPGDIIFQTSPSSQSLAIHKATHSL</sequence>
<dbReference type="HOGENOM" id="CLU_2990377_0_0_6"/>
<dbReference type="EMBL" id="AGCI01000108">
    <property type="protein sequence ID" value="EHM38054.1"/>
    <property type="molecule type" value="Genomic_DNA"/>
</dbReference>